<keyword evidence="7" id="KW-1185">Reference proteome</keyword>
<dbReference type="PANTHER" id="PTHR30409">
    <property type="entry name" value="CARBAMATE KINASE"/>
    <property type="match status" value="1"/>
</dbReference>
<dbReference type="PIRSF" id="PIRSF000723">
    <property type="entry name" value="Carbamate_kin"/>
    <property type="match status" value="1"/>
</dbReference>
<evidence type="ECO:0000256" key="1">
    <source>
        <dbReference type="ARBA" id="ARBA00011066"/>
    </source>
</evidence>
<feature type="domain" description="Aspartate/glutamate/uridylate kinase" evidence="5">
    <location>
        <begin position="3"/>
        <end position="291"/>
    </location>
</feature>
<dbReference type="SUPFAM" id="SSF53633">
    <property type="entry name" value="Carbamate kinase-like"/>
    <property type="match status" value="1"/>
</dbReference>
<evidence type="ECO:0000256" key="2">
    <source>
        <dbReference type="ARBA" id="ARBA00022679"/>
    </source>
</evidence>
<reference evidence="6" key="1">
    <citation type="submission" date="2024-01" db="EMBL/GenBank/DDBJ databases">
        <title>First draft genome sequence data of TA4-1, the type strain of Gram-positive actinobacterium Streptomyces chiangmaiensis.</title>
        <authorList>
            <person name="Yasawong M."/>
            <person name="Nantapong N."/>
        </authorList>
    </citation>
    <scope>NUCLEOTIDE SEQUENCE</scope>
    <source>
        <strain evidence="6">TA4-1</strain>
    </source>
</reference>
<dbReference type="InterPro" id="IPR036393">
    <property type="entry name" value="AceGlu_kinase-like_sf"/>
</dbReference>
<evidence type="ECO:0000313" key="6">
    <source>
        <dbReference type="EMBL" id="MED7824826.1"/>
    </source>
</evidence>
<evidence type="ECO:0000256" key="3">
    <source>
        <dbReference type="ARBA" id="ARBA00022777"/>
    </source>
</evidence>
<evidence type="ECO:0000313" key="7">
    <source>
        <dbReference type="Proteomes" id="UP001333996"/>
    </source>
</evidence>
<evidence type="ECO:0000259" key="5">
    <source>
        <dbReference type="Pfam" id="PF00696"/>
    </source>
</evidence>
<dbReference type="PRINTS" id="PR01469">
    <property type="entry name" value="CARBMTKINASE"/>
</dbReference>
<dbReference type="Pfam" id="PF00696">
    <property type="entry name" value="AA_kinase"/>
    <property type="match status" value="1"/>
</dbReference>
<protein>
    <recommendedName>
        <fullName evidence="4">Carbamate kinase</fullName>
    </recommendedName>
</protein>
<comment type="caution">
    <text evidence="6">The sequence shown here is derived from an EMBL/GenBank/DDBJ whole genome shotgun (WGS) entry which is preliminary data.</text>
</comment>
<name>A0ABU7FL37_9ACTN</name>
<dbReference type="EMBL" id="JAYWVC010000085">
    <property type="protein sequence ID" value="MED7824826.1"/>
    <property type="molecule type" value="Genomic_DNA"/>
</dbReference>
<keyword evidence="2 4" id="KW-0808">Transferase</keyword>
<proteinExistence type="inferred from homology"/>
<dbReference type="Gene3D" id="3.40.1160.10">
    <property type="entry name" value="Acetylglutamate kinase-like"/>
    <property type="match status" value="1"/>
</dbReference>
<dbReference type="Proteomes" id="UP001333996">
    <property type="component" value="Unassembled WGS sequence"/>
</dbReference>
<evidence type="ECO:0000256" key="4">
    <source>
        <dbReference type="PIRNR" id="PIRNR000723"/>
    </source>
</evidence>
<dbReference type="InterPro" id="IPR003964">
    <property type="entry name" value="Carb_kinase"/>
</dbReference>
<sequence>MPKTAVVALGGNVLTLEGQSGTYVEQELNALHMAETVCSLRDAGWNVVLVHGNGPQVGNLAIQQEQGEPLVPQQPLFCLGSMTQGQIGSILTLALRRVGGSRIPDVASLVTHVVVEADDPAMDRPTKPIGPFFDADQATLLANQRGWSVAEDAGRGYRRVVPSPEPTRIVEAGVIKTLVDSGVIVVAAGGGGVPVVRQDKGYTGVDAVIDKDYAAQQLATALKADALVLVTGVERVLLDFGTPQQRPVREMTAEEAERHLGDGQFPEGSMGPKVRAALRFIRNGGEAAVITTPRLVQASLDAEAKADADVGTRIVTSRTQVGATR</sequence>
<dbReference type="InterPro" id="IPR001048">
    <property type="entry name" value="Asp/Glu/Uridylate_kinase"/>
</dbReference>
<dbReference type="GO" id="GO:0016301">
    <property type="term" value="F:kinase activity"/>
    <property type="evidence" value="ECO:0007669"/>
    <property type="project" value="UniProtKB-KW"/>
</dbReference>
<gene>
    <name evidence="6" type="ORF">VXC91_23255</name>
</gene>
<comment type="similarity">
    <text evidence="1 4">Belongs to the carbamate kinase family.</text>
</comment>
<dbReference type="NCBIfam" id="NF009007">
    <property type="entry name" value="PRK12352.1"/>
    <property type="match status" value="1"/>
</dbReference>
<accession>A0ABU7FL37</accession>
<dbReference type="CDD" id="cd04235">
    <property type="entry name" value="AAK_CK"/>
    <property type="match status" value="1"/>
</dbReference>
<dbReference type="RefSeq" id="WP_329509253.1">
    <property type="nucleotide sequence ID" value="NZ_BAAAYZ010000279.1"/>
</dbReference>
<organism evidence="6 7">
    <name type="scientific">Streptomyces chiangmaiensis</name>
    <dbReference type="NCBI Taxonomy" id="766497"/>
    <lineage>
        <taxon>Bacteria</taxon>
        <taxon>Bacillati</taxon>
        <taxon>Actinomycetota</taxon>
        <taxon>Actinomycetes</taxon>
        <taxon>Kitasatosporales</taxon>
        <taxon>Streptomycetaceae</taxon>
        <taxon>Streptomyces</taxon>
    </lineage>
</organism>
<keyword evidence="3 4" id="KW-0418">Kinase</keyword>
<dbReference type="PANTHER" id="PTHR30409:SF1">
    <property type="entry name" value="CARBAMATE KINASE-RELATED"/>
    <property type="match status" value="1"/>
</dbReference>